<comment type="caution">
    <text evidence="3">The sequence shown here is derived from an EMBL/GenBank/DDBJ whole genome shotgun (WGS) entry which is preliminary data.</text>
</comment>
<keyword evidence="1" id="KW-0472">Membrane</keyword>
<accession>A0A7C1QX96</accession>
<dbReference type="PRINTS" id="PR00111">
    <property type="entry name" value="ABHYDROLASE"/>
</dbReference>
<keyword evidence="1" id="KW-0812">Transmembrane</keyword>
<dbReference type="InterPro" id="IPR029058">
    <property type="entry name" value="AB_hydrolase_fold"/>
</dbReference>
<dbReference type="PANTHER" id="PTHR43433:SF5">
    <property type="entry name" value="AB HYDROLASE-1 DOMAIN-CONTAINING PROTEIN"/>
    <property type="match status" value="1"/>
</dbReference>
<organism evidence="3">
    <name type="scientific">Aerophobetes bacterium</name>
    <dbReference type="NCBI Taxonomy" id="2030807"/>
    <lineage>
        <taxon>Bacteria</taxon>
        <taxon>Candidatus Aerophobota</taxon>
    </lineage>
</organism>
<protein>
    <submittedName>
        <fullName evidence="3">Alpha/beta hydrolase</fullName>
    </submittedName>
</protein>
<name>A0A7C1QX96_UNCAE</name>
<dbReference type="EMBL" id="DRFT01000193">
    <property type="protein sequence ID" value="HDZ50120.1"/>
    <property type="molecule type" value="Genomic_DNA"/>
</dbReference>
<dbReference type="GO" id="GO:0016787">
    <property type="term" value="F:hydrolase activity"/>
    <property type="evidence" value="ECO:0007669"/>
    <property type="project" value="UniProtKB-KW"/>
</dbReference>
<evidence type="ECO:0000256" key="1">
    <source>
        <dbReference type="SAM" id="Phobius"/>
    </source>
</evidence>
<gene>
    <name evidence="3" type="ORF">ENH69_02740</name>
</gene>
<dbReference type="Pfam" id="PF00561">
    <property type="entry name" value="Abhydrolase_1"/>
    <property type="match status" value="1"/>
</dbReference>
<sequence length="318" mass="35381">MVIQFGQFSKENSIGGKSIKKFFSVTLILTMIVLLLLGPSAQKVLSSQEAPEEGATTMIQVGDIDIAYKVFGEGDPLLLIMGYSGTMDLWAPEVLKELASKYQLIIFDNRGMGKTTASDKEFTIELFANDTRGLLDALGIERTHVLGWSLGTYIAQELTLKYPDRVEKLILYAGDCGGKEAIYPGPEIMEALGDISASSRERGERLLATLFPQKWLKEHPDPRTYFPKVTETSSPENIKRQYQAWQNWKGSYSRLASITQPTLLITGAEDVNTPWQNSLMLIDLIPGAWLVQLEGGGHGVMYQYPKKFSRIVLTFLAS</sequence>
<dbReference type="Proteomes" id="UP000885667">
    <property type="component" value="Unassembled WGS sequence"/>
</dbReference>
<keyword evidence="3" id="KW-0378">Hydrolase</keyword>
<dbReference type="AlphaFoldDB" id="A0A7C1QX96"/>
<evidence type="ECO:0000313" key="3">
    <source>
        <dbReference type="EMBL" id="HDZ50120.1"/>
    </source>
</evidence>
<dbReference type="SUPFAM" id="SSF53474">
    <property type="entry name" value="alpha/beta-Hydrolases"/>
    <property type="match status" value="1"/>
</dbReference>
<dbReference type="InterPro" id="IPR000073">
    <property type="entry name" value="AB_hydrolase_1"/>
</dbReference>
<proteinExistence type="predicted"/>
<feature type="domain" description="AB hydrolase-1" evidence="2">
    <location>
        <begin position="76"/>
        <end position="301"/>
    </location>
</feature>
<dbReference type="InterPro" id="IPR050471">
    <property type="entry name" value="AB_hydrolase"/>
</dbReference>
<feature type="transmembrane region" description="Helical" evidence="1">
    <location>
        <begin position="21"/>
        <end position="38"/>
    </location>
</feature>
<evidence type="ECO:0000259" key="2">
    <source>
        <dbReference type="Pfam" id="PF00561"/>
    </source>
</evidence>
<reference evidence="3" key="1">
    <citation type="journal article" date="2020" name="mSystems">
        <title>Genome- and Community-Level Interaction Insights into Carbon Utilization and Element Cycling Functions of Hydrothermarchaeota in Hydrothermal Sediment.</title>
        <authorList>
            <person name="Zhou Z."/>
            <person name="Liu Y."/>
            <person name="Xu W."/>
            <person name="Pan J."/>
            <person name="Luo Z.H."/>
            <person name="Li M."/>
        </authorList>
    </citation>
    <scope>NUCLEOTIDE SEQUENCE [LARGE SCALE GENOMIC DNA]</scope>
    <source>
        <strain evidence="3">HyVt-329</strain>
    </source>
</reference>
<dbReference type="PANTHER" id="PTHR43433">
    <property type="entry name" value="HYDROLASE, ALPHA/BETA FOLD FAMILY PROTEIN"/>
    <property type="match status" value="1"/>
</dbReference>
<dbReference type="Gene3D" id="3.40.50.1820">
    <property type="entry name" value="alpha/beta hydrolase"/>
    <property type="match status" value="1"/>
</dbReference>
<keyword evidence="1" id="KW-1133">Transmembrane helix</keyword>